<dbReference type="AlphaFoldDB" id="A0A926F7D2"/>
<name>A0A926F7D2_9FIRM</name>
<protein>
    <submittedName>
        <fullName evidence="2">Uncharacterized protein</fullName>
    </submittedName>
</protein>
<dbReference type="RefSeq" id="WP_262431060.1">
    <property type="nucleotide sequence ID" value="NZ_JACRTE010000001.1"/>
</dbReference>
<feature type="transmembrane region" description="Helical" evidence="1">
    <location>
        <begin position="26"/>
        <end position="45"/>
    </location>
</feature>
<evidence type="ECO:0000256" key="1">
    <source>
        <dbReference type="SAM" id="Phobius"/>
    </source>
</evidence>
<keyword evidence="3" id="KW-1185">Reference proteome</keyword>
<organism evidence="2 3">
    <name type="scientific">Qingrenia yutianensis</name>
    <dbReference type="NCBI Taxonomy" id="2763676"/>
    <lineage>
        <taxon>Bacteria</taxon>
        <taxon>Bacillati</taxon>
        <taxon>Bacillota</taxon>
        <taxon>Clostridia</taxon>
        <taxon>Eubacteriales</taxon>
        <taxon>Oscillospiraceae</taxon>
        <taxon>Qingrenia</taxon>
    </lineage>
</organism>
<dbReference type="Proteomes" id="UP000647416">
    <property type="component" value="Unassembled WGS sequence"/>
</dbReference>
<keyword evidence="1" id="KW-0812">Transmembrane</keyword>
<sequence length="308" mass="34779">MKKRDKTKAKKQIKWGKVTAVNKRSVAIYVVLRFLVTALMIVQLIRGNYDNVFLCLLTLVLFFIPAILDRGFNIKLPTALEIVIIVFIFSAEILGEMQNFYSHFKNWDTILHTVNGFLMAAIGFAMVDILNQSPRIHLTMSPVFVAFVAFCFSMTIGIIWEFFEFSMDRFFLYDMQKDFIVQNFASSILNPEHLNKPVVLENISKTVIYYAKDGKNLTETVNGGYVDIGIIDTMKDLFVNFIGAAVFSTIGAFYVKSRGKSKVAQSFIPYFGDGESAANVKDLKKNYTEGNGETGLFEGSLASKDKNE</sequence>
<evidence type="ECO:0000313" key="3">
    <source>
        <dbReference type="Proteomes" id="UP000647416"/>
    </source>
</evidence>
<comment type="caution">
    <text evidence="2">The sequence shown here is derived from an EMBL/GenBank/DDBJ whole genome shotgun (WGS) entry which is preliminary data.</text>
</comment>
<dbReference type="EMBL" id="JACRTE010000001">
    <property type="protein sequence ID" value="MBC8595340.1"/>
    <property type="molecule type" value="Genomic_DNA"/>
</dbReference>
<feature type="transmembrane region" description="Helical" evidence="1">
    <location>
        <begin position="143"/>
        <end position="163"/>
    </location>
</feature>
<feature type="transmembrane region" description="Helical" evidence="1">
    <location>
        <begin position="80"/>
        <end position="98"/>
    </location>
</feature>
<feature type="transmembrane region" description="Helical" evidence="1">
    <location>
        <begin position="237"/>
        <end position="255"/>
    </location>
</feature>
<keyword evidence="1" id="KW-0472">Membrane</keyword>
<keyword evidence="1" id="KW-1133">Transmembrane helix</keyword>
<dbReference type="Pfam" id="PF09997">
    <property type="entry name" value="DUF2238"/>
    <property type="match status" value="1"/>
</dbReference>
<feature type="transmembrane region" description="Helical" evidence="1">
    <location>
        <begin position="51"/>
        <end position="68"/>
    </location>
</feature>
<gene>
    <name evidence="2" type="ORF">H8706_00425</name>
</gene>
<proteinExistence type="predicted"/>
<feature type="transmembrane region" description="Helical" evidence="1">
    <location>
        <begin position="110"/>
        <end position="131"/>
    </location>
</feature>
<accession>A0A926F7D2</accession>
<evidence type="ECO:0000313" key="2">
    <source>
        <dbReference type="EMBL" id="MBC8595340.1"/>
    </source>
</evidence>
<dbReference type="InterPro" id="IPR014509">
    <property type="entry name" value="YjdF-like"/>
</dbReference>
<reference evidence="2" key="1">
    <citation type="submission" date="2020-08" db="EMBL/GenBank/DDBJ databases">
        <title>Genome public.</title>
        <authorList>
            <person name="Liu C."/>
            <person name="Sun Q."/>
        </authorList>
    </citation>
    <scope>NUCLEOTIDE SEQUENCE</scope>
    <source>
        <strain evidence="2">NSJ-50</strain>
    </source>
</reference>